<name>A0AAV5UKU9_9BILA</name>
<dbReference type="AlphaFoldDB" id="A0AAV5UKU9"/>
<protein>
    <submittedName>
        <fullName evidence="1">Uncharacterized protein</fullName>
    </submittedName>
</protein>
<evidence type="ECO:0000313" key="2">
    <source>
        <dbReference type="Proteomes" id="UP001432027"/>
    </source>
</evidence>
<dbReference type="Proteomes" id="UP001432027">
    <property type="component" value="Unassembled WGS sequence"/>
</dbReference>
<comment type="caution">
    <text evidence="1">The sequence shown here is derived from an EMBL/GenBank/DDBJ whole genome shotgun (WGS) entry which is preliminary data.</text>
</comment>
<feature type="non-terminal residue" evidence="1">
    <location>
        <position position="1"/>
    </location>
</feature>
<dbReference type="EMBL" id="BTSX01000006">
    <property type="protein sequence ID" value="GMT06570.1"/>
    <property type="molecule type" value="Genomic_DNA"/>
</dbReference>
<proteinExistence type="predicted"/>
<organism evidence="1 2">
    <name type="scientific">Pristionchus entomophagus</name>
    <dbReference type="NCBI Taxonomy" id="358040"/>
    <lineage>
        <taxon>Eukaryota</taxon>
        <taxon>Metazoa</taxon>
        <taxon>Ecdysozoa</taxon>
        <taxon>Nematoda</taxon>
        <taxon>Chromadorea</taxon>
        <taxon>Rhabditida</taxon>
        <taxon>Rhabditina</taxon>
        <taxon>Diplogasteromorpha</taxon>
        <taxon>Diplogasteroidea</taxon>
        <taxon>Neodiplogasteridae</taxon>
        <taxon>Pristionchus</taxon>
    </lineage>
</organism>
<keyword evidence="2" id="KW-1185">Reference proteome</keyword>
<accession>A0AAV5UKU9</accession>
<sequence length="72" mass="8375">FTAKSVSREHPTRIWSRRSHFMPYSQCIIIECARHSPLIATECAYSLPLHDFHFGPLLNWTFHIYASAARPC</sequence>
<evidence type="ECO:0000313" key="1">
    <source>
        <dbReference type="EMBL" id="GMT06570.1"/>
    </source>
</evidence>
<gene>
    <name evidence="1" type="ORF">PENTCL1PPCAC_28744</name>
</gene>
<reference evidence="1" key="1">
    <citation type="submission" date="2023-10" db="EMBL/GenBank/DDBJ databases">
        <title>Genome assembly of Pristionchus species.</title>
        <authorList>
            <person name="Yoshida K."/>
            <person name="Sommer R.J."/>
        </authorList>
    </citation>
    <scope>NUCLEOTIDE SEQUENCE</scope>
    <source>
        <strain evidence="1">RS0144</strain>
    </source>
</reference>